<gene>
    <name evidence="2" type="ORF">GT037_005788</name>
</gene>
<feature type="compositionally biased region" description="Basic and acidic residues" evidence="1">
    <location>
        <begin position="437"/>
        <end position="458"/>
    </location>
</feature>
<feature type="compositionally biased region" description="Polar residues" evidence="1">
    <location>
        <begin position="87"/>
        <end position="99"/>
    </location>
</feature>
<sequence length="514" mass="57918">MATNVSKTAQRRCRACKPLTGLTRVSQTHATTKPAKPTPLDWMPQAKRQKTVHDSGVFLEESGSESSGSAFETVRTHKNDKEKGAKSKNNSTNETQSNKPAYPAPYDYVCIPHPFFDVEDRNWLNWTLDPDAYIEDKLEVFEKLYKPIDDKFRKDGVFKAPPSKFPEHKWVMMWDAWLKVDLLGRKTKYCDPDDFGMQLYQDWQGWGIQEILENMLIEFDESFRANDDRIEKMWSVVSAVGLWMNCDENIDALTNNEDGETTCELFGVLGCALLTVLAIIEAAGELKPDSRFLDLTLGIAYYLELSHDLPAYGIEGECVAWRKEAVNYFKKGKLDPEKGTYTTKLRIEKLSKVGNFDGDDGDYEETNGLVENVMTGMTSSERLQAEKATAKLVGSSAANPVMIPEDDDANKENENPEATGDKAVSSQPTSSGKRKRGLSDAENLKDTNNGKKDPWHWNEKFNAYKERQGETLGGEKYDITKMTRADRAAASFTGKDPLAKIPVKYLKENLLDEA</sequence>
<dbReference type="GeneID" id="62204013"/>
<name>A0A8H7EFX2_9PLEO</name>
<feature type="compositionally biased region" description="Low complexity" evidence="1">
    <location>
        <begin position="30"/>
        <end position="39"/>
    </location>
</feature>
<evidence type="ECO:0000313" key="3">
    <source>
        <dbReference type="Proteomes" id="UP000596902"/>
    </source>
</evidence>
<accession>A0A8H7EFX2</accession>
<evidence type="ECO:0008006" key="4">
    <source>
        <dbReference type="Google" id="ProtNLM"/>
    </source>
</evidence>
<feature type="region of interest" description="Disordered" evidence="1">
    <location>
        <begin position="20"/>
        <end position="100"/>
    </location>
</feature>
<feature type="compositionally biased region" description="Basic and acidic residues" evidence="1">
    <location>
        <begin position="74"/>
        <end position="85"/>
    </location>
</feature>
<reference evidence="2" key="1">
    <citation type="submission" date="2020-01" db="EMBL/GenBank/DDBJ databases">
        <authorList>
            <person name="Feng Z.H.Z."/>
        </authorList>
    </citation>
    <scope>NUCLEOTIDE SEQUENCE</scope>
    <source>
        <strain evidence="2">CBS107.38</strain>
    </source>
</reference>
<dbReference type="Proteomes" id="UP000596902">
    <property type="component" value="Unassembled WGS sequence"/>
</dbReference>
<evidence type="ECO:0000256" key="1">
    <source>
        <dbReference type="SAM" id="MobiDB-lite"/>
    </source>
</evidence>
<feature type="region of interest" description="Disordered" evidence="1">
    <location>
        <begin position="391"/>
        <end position="458"/>
    </location>
</feature>
<dbReference type="RefSeq" id="XP_038786524.1">
    <property type="nucleotide sequence ID" value="XM_038930835.1"/>
</dbReference>
<protein>
    <recommendedName>
        <fullName evidence="4">SAP domain-containing protein</fullName>
    </recommendedName>
</protein>
<dbReference type="AlphaFoldDB" id="A0A8H7EFX2"/>
<keyword evidence="3" id="KW-1185">Reference proteome</keyword>
<reference evidence="2" key="2">
    <citation type="submission" date="2020-08" db="EMBL/GenBank/DDBJ databases">
        <title>Draft Genome Sequence of Cumin Blight Pathogen Alternaria burnsii.</title>
        <authorList>
            <person name="Feng Z."/>
        </authorList>
    </citation>
    <scope>NUCLEOTIDE SEQUENCE</scope>
    <source>
        <strain evidence="2">CBS107.38</strain>
    </source>
</reference>
<comment type="caution">
    <text evidence="2">The sequence shown here is derived from an EMBL/GenBank/DDBJ whole genome shotgun (WGS) entry which is preliminary data.</text>
</comment>
<proteinExistence type="predicted"/>
<dbReference type="EMBL" id="JAAABM010000007">
    <property type="protein sequence ID" value="KAF7676283.1"/>
    <property type="molecule type" value="Genomic_DNA"/>
</dbReference>
<organism evidence="2 3">
    <name type="scientific">Alternaria burnsii</name>
    <dbReference type="NCBI Taxonomy" id="1187904"/>
    <lineage>
        <taxon>Eukaryota</taxon>
        <taxon>Fungi</taxon>
        <taxon>Dikarya</taxon>
        <taxon>Ascomycota</taxon>
        <taxon>Pezizomycotina</taxon>
        <taxon>Dothideomycetes</taxon>
        <taxon>Pleosporomycetidae</taxon>
        <taxon>Pleosporales</taxon>
        <taxon>Pleosporineae</taxon>
        <taxon>Pleosporaceae</taxon>
        <taxon>Alternaria</taxon>
        <taxon>Alternaria sect. Alternaria</taxon>
    </lineage>
</organism>
<evidence type="ECO:0000313" key="2">
    <source>
        <dbReference type="EMBL" id="KAF7676283.1"/>
    </source>
</evidence>
<feature type="compositionally biased region" description="Low complexity" evidence="1">
    <location>
        <begin position="60"/>
        <end position="69"/>
    </location>
</feature>